<feature type="non-terminal residue" evidence="3">
    <location>
        <position position="1"/>
    </location>
</feature>
<dbReference type="PANTHER" id="PTHR30592:SF1">
    <property type="entry name" value="SULFUR CARRIER PROTEIN FDHD"/>
    <property type="match status" value="1"/>
</dbReference>
<accession>T0YWY8</accession>
<reference evidence="3" key="2">
    <citation type="journal article" date="2014" name="ISME J.">
        <title>Microbial stratification in low pH oxic and suboxic macroscopic growths along an acid mine drainage.</title>
        <authorList>
            <person name="Mendez-Garcia C."/>
            <person name="Mesa V."/>
            <person name="Sprenger R.R."/>
            <person name="Richter M."/>
            <person name="Diez M.S."/>
            <person name="Solano J."/>
            <person name="Bargiela R."/>
            <person name="Golyshina O.V."/>
            <person name="Manteca A."/>
            <person name="Ramos J.L."/>
            <person name="Gallego J.R."/>
            <person name="Llorente I."/>
            <person name="Martins Dos Santos V.A."/>
            <person name="Jensen O.N."/>
            <person name="Pelaez A.I."/>
            <person name="Sanchez J."/>
            <person name="Ferrer M."/>
        </authorList>
    </citation>
    <scope>NUCLEOTIDE SEQUENCE</scope>
</reference>
<dbReference type="PANTHER" id="PTHR30592">
    <property type="entry name" value="FORMATE DEHYDROGENASE"/>
    <property type="match status" value="1"/>
</dbReference>
<dbReference type="EMBL" id="AUZX01012192">
    <property type="protein sequence ID" value="EQD40096.1"/>
    <property type="molecule type" value="Genomic_DNA"/>
</dbReference>
<dbReference type="Pfam" id="PF02634">
    <property type="entry name" value="FdhD-NarQ"/>
    <property type="match status" value="1"/>
</dbReference>
<name>T0YWY8_9ZZZZ</name>
<dbReference type="GO" id="GO:0006777">
    <property type="term" value="P:Mo-molybdopterin cofactor biosynthetic process"/>
    <property type="evidence" value="ECO:0007669"/>
    <property type="project" value="UniProtKB-KW"/>
</dbReference>
<dbReference type="InterPro" id="IPR003786">
    <property type="entry name" value="FdhD"/>
</dbReference>
<dbReference type="AlphaFoldDB" id="T0YWY8"/>
<dbReference type="InterPro" id="IPR016193">
    <property type="entry name" value="Cytidine_deaminase-like"/>
</dbReference>
<keyword evidence="2" id="KW-0501">Molybdenum cofactor biosynthesis</keyword>
<keyword evidence="1" id="KW-0963">Cytoplasm</keyword>
<comment type="caution">
    <text evidence="3">The sequence shown here is derived from an EMBL/GenBank/DDBJ whole genome shotgun (WGS) entry which is preliminary data.</text>
</comment>
<gene>
    <name evidence="3" type="ORF">B1A_16590</name>
</gene>
<dbReference type="Gene3D" id="3.40.140.10">
    <property type="entry name" value="Cytidine Deaminase, domain 2"/>
    <property type="match status" value="1"/>
</dbReference>
<proteinExistence type="predicted"/>
<protein>
    <submittedName>
        <fullName evidence="3">Formate dehydrogenase, subunit FdhD</fullName>
    </submittedName>
</protein>
<dbReference type="SUPFAM" id="SSF53927">
    <property type="entry name" value="Cytidine deaminase-like"/>
    <property type="match status" value="1"/>
</dbReference>
<evidence type="ECO:0000313" key="3">
    <source>
        <dbReference type="EMBL" id="EQD40096.1"/>
    </source>
</evidence>
<sequence>RHNALDKLIGARVRAGTDLTAGWVLLTSRASFEMVQKCAATGITFVAALSAPTALAVRLARESGLTLVAFAREGQHVVYAHPERLVNESADNSTL</sequence>
<evidence type="ECO:0000256" key="2">
    <source>
        <dbReference type="ARBA" id="ARBA00023150"/>
    </source>
</evidence>
<reference evidence="3" key="1">
    <citation type="submission" date="2013-08" db="EMBL/GenBank/DDBJ databases">
        <authorList>
            <person name="Mendez C."/>
            <person name="Richter M."/>
            <person name="Ferrer M."/>
            <person name="Sanchez J."/>
        </authorList>
    </citation>
    <scope>NUCLEOTIDE SEQUENCE</scope>
</reference>
<organism evidence="3">
    <name type="scientific">mine drainage metagenome</name>
    <dbReference type="NCBI Taxonomy" id="410659"/>
    <lineage>
        <taxon>unclassified sequences</taxon>
        <taxon>metagenomes</taxon>
        <taxon>ecological metagenomes</taxon>
    </lineage>
</organism>
<dbReference type="GO" id="GO:0016783">
    <property type="term" value="F:sulfurtransferase activity"/>
    <property type="evidence" value="ECO:0007669"/>
    <property type="project" value="InterPro"/>
</dbReference>
<evidence type="ECO:0000256" key="1">
    <source>
        <dbReference type="ARBA" id="ARBA00022490"/>
    </source>
</evidence>